<evidence type="ECO:0000313" key="3">
    <source>
        <dbReference type="Proteomes" id="UP001228636"/>
    </source>
</evidence>
<reference evidence="2 3" key="1">
    <citation type="journal article" date="2014" name="Int. J. Syst. Evol. Microbiol.">
        <title>Complete genome sequence of Corynebacterium casei LMG S-19264T (=DSM 44701T), isolated from a smear-ripened cheese.</title>
        <authorList>
            <consortium name="US DOE Joint Genome Institute (JGI-PGF)"/>
            <person name="Walter F."/>
            <person name="Albersmeier A."/>
            <person name="Kalinowski J."/>
            <person name="Ruckert C."/>
        </authorList>
    </citation>
    <scope>NUCLEOTIDE SEQUENCE [LARGE SCALE GENOMIC DNA]</scope>
    <source>
        <strain evidence="2 3">CECT 8670</strain>
    </source>
</reference>
<proteinExistence type="predicted"/>
<name>A0AAJ1QYI5_9FLAO</name>
<evidence type="ECO:0000313" key="2">
    <source>
        <dbReference type="EMBL" id="MDN3619966.1"/>
    </source>
</evidence>
<dbReference type="Proteomes" id="UP001228636">
    <property type="component" value="Unassembled WGS sequence"/>
</dbReference>
<feature type="signal peptide" evidence="1">
    <location>
        <begin position="1"/>
        <end position="19"/>
    </location>
</feature>
<accession>A0AAJ1QYI5</accession>
<dbReference type="InterPro" id="IPR019619">
    <property type="entry name" value="DUF2490"/>
</dbReference>
<dbReference type="AlphaFoldDB" id="A0AAJ1QYI5"/>
<organism evidence="2 3">
    <name type="scientific">Polaribacter sejongensis</name>
    <dbReference type="NCBI Taxonomy" id="985043"/>
    <lineage>
        <taxon>Bacteria</taxon>
        <taxon>Pseudomonadati</taxon>
        <taxon>Bacteroidota</taxon>
        <taxon>Flavobacteriia</taxon>
        <taxon>Flavobacteriales</taxon>
        <taxon>Flavobacteriaceae</taxon>
    </lineage>
</organism>
<sequence length="224" mass="26565">MNNKILIICLILYCFQVNAQSSAESKLGTWYMYNGSYKLSKNIKLTTNAHFRYYELASEYQQEIYRLGVNYAFNNKMNVTAGSVYSITDTSYKKDAADLYEYRFYQDLNYKDNWNKIRVKHRVRLAQRFKRKNATNEVAHRIRYGLFLNYPISKNWETYTFSELFIKFATKAYSQNRTGAGILKKIDDNLKLKLGYFYTKFSNSDLHRLQVGIILKTDFTKKTI</sequence>
<protein>
    <submittedName>
        <fullName evidence="2">DUF2490 domain-containing protein</fullName>
    </submittedName>
</protein>
<evidence type="ECO:0000256" key="1">
    <source>
        <dbReference type="SAM" id="SignalP"/>
    </source>
</evidence>
<gene>
    <name evidence="2" type="ORF">QWY81_10930</name>
</gene>
<dbReference type="EMBL" id="JAUFQH010000008">
    <property type="protein sequence ID" value="MDN3619966.1"/>
    <property type="molecule type" value="Genomic_DNA"/>
</dbReference>
<comment type="caution">
    <text evidence="2">The sequence shown here is derived from an EMBL/GenBank/DDBJ whole genome shotgun (WGS) entry which is preliminary data.</text>
</comment>
<dbReference type="RefSeq" id="WP_165732617.1">
    <property type="nucleotide sequence ID" value="NZ_CP103460.1"/>
</dbReference>
<keyword evidence="1" id="KW-0732">Signal</keyword>
<feature type="chain" id="PRO_5042557375" evidence="1">
    <location>
        <begin position="20"/>
        <end position="224"/>
    </location>
</feature>
<dbReference type="Pfam" id="PF10677">
    <property type="entry name" value="DUF2490"/>
    <property type="match status" value="1"/>
</dbReference>